<dbReference type="SUPFAM" id="SSF55785">
    <property type="entry name" value="PYP-like sensor domain (PAS domain)"/>
    <property type="match status" value="2"/>
</dbReference>
<dbReference type="NCBIfam" id="TIGR00229">
    <property type="entry name" value="sensory_box"/>
    <property type="match status" value="1"/>
</dbReference>
<dbReference type="Gene3D" id="3.40.50.150">
    <property type="entry name" value="Vaccinia Virus protein VP39"/>
    <property type="match status" value="1"/>
</dbReference>
<feature type="active site" evidence="8">
    <location>
        <position position="18"/>
    </location>
</feature>
<dbReference type="InterPro" id="IPR022642">
    <property type="entry name" value="CheR_C"/>
</dbReference>
<evidence type="ECO:0000259" key="10">
    <source>
        <dbReference type="PROSITE" id="PS50109"/>
    </source>
</evidence>
<comment type="catalytic activity">
    <reaction evidence="1">
        <text>ATP + protein L-histidine = ADP + protein N-phospho-L-histidine.</text>
        <dbReference type="EC" id="2.7.13.3"/>
    </reaction>
</comment>
<dbReference type="InterPro" id="IPR036097">
    <property type="entry name" value="HisK_dim/P_sf"/>
</dbReference>
<evidence type="ECO:0000259" key="11">
    <source>
        <dbReference type="PROSITE" id="PS50112"/>
    </source>
</evidence>
<dbReference type="InterPro" id="IPR035909">
    <property type="entry name" value="CheB_C"/>
</dbReference>
<comment type="catalytic activity">
    <reaction evidence="2">
        <text>L-glutamyl-[protein] + S-adenosyl-L-methionine = [protein]-L-glutamate 5-O-methyl ester + S-adenosyl-L-homocysteine</text>
        <dbReference type="Rhea" id="RHEA:24452"/>
        <dbReference type="Rhea" id="RHEA-COMP:10208"/>
        <dbReference type="Rhea" id="RHEA-COMP:10311"/>
        <dbReference type="ChEBI" id="CHEBI:29973"/>
        <dbReference type="ChEBI" id="CHEBI:57856"/>
        <dbReference type="ChEBI" id="CHEBI:59789"/>
        <dbReference type="ChEBI" id="CHEBI:82795"/>
        <dbReference type="EC" id="2.1.1.80"/>
    </reaction>
</comment>
<dbReference type="CDD" id="cd00082">
    <property type="entry name" value="HisKA"/>
    <property type="match status" value="1"/>
</dbReference>
<evidence type="ECO:0000256" key="2">
    <source>
        <dbReference type="ARBA" id="ARBA00001541"/>
    </source>
</evidence>
<dbReference type="InterPro" id="IPR029063">
    <property type="entry name" value="SAM-dependent_MTases_sf"/>
</dbReference>
<dbReference type="Gene3D" id="3.30.450.20">
    <property type="entry name" value="PAS domain"/>
    <property type="match status" value="3"/>
</dbReference>
<feature type="coiled-coil region" evidence="9">
    <location>
        <begin position="637"/>
        <end position="717"/>
    </location>
</feature>
<dbReference type="InterPro" id="IPR022641">
    <property type="entry name" value="CheR_N"/>
</dbReference>
<evidence type="ECO:0000313" key="16">
    <source>
        <dbReference type="Proteomes" id="UP000245627"/>
    </source>
</evidence>
<gene>
    <name evidence="15" type="ORF">DC487_04770</name>
</gene>
<dbReference type="SMART" id="SM00138">
    <property type="entry name" value="MeTrc"/>
    <property type="match status" value="1"/>
</dbReference>
<keyword evidence="16" id="KW-1185">Reference proteome</keyword>
<dbReference type="InterPro" id="IPR003661">
    <property type="entry name" value="HisK_dim/P_dom"/>
</dbReference>
<dbReference type="CDD" id="cd00075">
    <property type="entry name" value="HATPase"/>
    <property type="match status" value="1"/>
</dbReference>
<evidence type="ECO:0000256" key="4">
    <source>
        <dbReference type="ARBA" id="ARBA00022603"/>
    </source>
</evidence>
<dbReference type="GO" id="GO:0008983">
    <property type="term" value="F:protein-glutamate O-methyltransferase activity"/>
    <property type="evidence" value="ECO:0007669"/>
    <property type="project" value="UniProtKB-EC"/>
</dbReference>
<evidence type="ECO:0000259" key="13">
    <source>
        <dbReference type="PROSITE" id="PS50122"/>
    </source>
</evidence>
<evidence type="ECO:0000259" key="14">
    <source>
        <dbReference type="PROSITE" id="PS50123"/>
    </source>
</evidence>
<dbReference type="OrthoDB" id="9813151at2"/>
<keyword evidence="4" id="KW-0489">Methyltransferase</keyword>
<evidence type="ECO:0000259" key="12">
    <source>
        <dbReference type="PROSITE" id="PS50113"/>
    </source>
</evidence>
<dbReference type="RefSeq" id="WP_116774766.1">
    <property type="nucleotide sequence ID" value="NZ_QDKG01000001.1"/>
</dbReference>
<dbReference type="SUPFAM" id="SSF47757">
    <property type="entry name" value="Chemotaxis receptor methyltransferase CheR, N-terminal domain"/>
    <property type="match status" value="1"/>
</dbReference>
<dbReference type="InterPro" id="IPR001610">
    <property type="entry name" value="PAC"/>
</dbReference>
<protein>
    <submittedName>
        <fullName evidence="15">Chemotaxis protein</fullName>
    </submittedName>
</protein>
<evidence type="ECO:0000256" key="8">
    <source>
        <dbReference type="PROSITE-ProRule" id="PRU00050"/>
    </source>
</evidence>
<comment type="caution">
    <text evidence="15">The sequence shown here is derived from an EMBL/GenBank/DDBJ whole genome shotgun (WGS) entry which is preliminary data.</text>
</comment>
<dbReference type="GO" id="GO:0006935">
    <property type="term" value="P:chemotaxis"/>
    <property type="evidence" value="ECO:0007669"/>
    <property type="project" value="UniProtKB-UniRule"/>
</dbReference>
<dbReference type="SMART" id="SM00388">
    <property type="entry name" value="HisKA"/>
    <property type="match status" value="1"/>
</dbReference>
<dbReference type="PANTHER" id="PTHR24422">
    <property type="entry name" value="CHEMOTAXIS PROTEIN METHYLTRANSFERASE"/>
    <property type="match status" value="1"/>
</dbReference>
<keyword evidence="8" id="KW-0145">Chemotaxis</keyword>
<evidence type="ECO:0000256" key="1">
    <source>
        <dbReference type="ARBA" id="ARBA00000085"/>
    </source>
</evidence>
<dbReference type="GO" id="GO:0005737">
    <property type="term" value="C:cytoplasm"/>
    <property type="evidence" value="ECO:0007669"/>
    <property type="project" value="InterPro"/>
</dbReference>
<dbReference type="GO" id="GO:0000156">
    <property type="term" value="F:phosphorelay response regulator activity"/>
    <property type="evidence" value="ECO:0007669"/>
    <property type="project" value="InterPro"/>
</dbReference>
<evidence type="ECO:0000256" key="3">
    <source>
        <dbReference type="ARBA" id="ARBA00022553"/>
    </source>
</evidence>
<feature type="coiled-coil region" evidence="9">
    <location>
        <begin position="947"/>
        <end position="985"/>
    </location>
</feature>
<dbReference type="SUPFAM" id="SSF52738">
    <property type="entry name" value="Methylesterase CheB, C-terminal domain"/>
    <property type="match status" value="1"/>
</dbReference>
<dbReference type="GO" id="GO:0008984">
    <property type="term" value="F:protein-glutamate methylesterase activity"/>
    <property type="evidence" value="ECO:0007669"/>
    <property type="project" value="InterPro"/>
</dbReference>
<dbReference type="InterPro" id="IPR000673">
    <property type="entry name" value="Sig_transdc_resp-reg_Me-estase"/>
</dbReference>
<dbReference type="InterPro" id="IPR000700">
    <property type="entry name" value="PAS-assoc_C"/>
</dbReference>
<dbReference type="PROSITE" id="PS50122">
    <property type="entry name" value="CHEB"/>
    <property type="match status" value="1"/>
</dbReference>
<dbReference type="Gene3D" id="1.10.155.10">
    <property type="entry name" value="Chemotaxis receptor methyltransferase CheR, N-terminal domain"/>
    <property type="match status" value="1"/>
</dbReference>
<dbReference type="Proteomes" id="UP000245627">
    <property type="component" value="Unassembled WGS sequence"/>
</dbReference>
<dbReference type="InterPro" id="IPR050903">
    <property type="entry name" value="Bact_Chemotaxis_MeTrfase"/>
</dbReference>
<feature type="domain" description="CheB-type methylesterase" evidence="13">
    <location>
        <begin position="7"/>
        <end position="194"/>
    </location>
</feature>
<dbReference type="PROSITE" id="PS50112">
    <property type="entry name" value="PAS"/>
    <property type="match status" value="1"/>
</dbReference>
<dbReference type="InterPro" id="IPR005467">
    <property type="entry name" value="His_kinase_dom"/>
</dbReference>
<feature type="domain" description="PAC" evidence="12">
    <location>
        <begin position="1058"/>
        <end position="1110"/>
    </location>
</feature>
<dbReference type="CDD" id="cd00130">
    <property type="entry name" value="PAS"/>
    <property type="match status" value="2"/>
</dbReference>
<feature type="active site" evidence="8">
    <location>
        <position position="45"/>
    </location>
</feature>
<evidence type="ECO:0000256" key="9">
    <source>
        <dbReference type="SAM" id="Coils"/>
    </source>
</evidence>
<evidence type="ECO:0000256" key="6">
    <source>
        <dbReference type="ARBA" id="ARBA00022691"/>
    </source>
</evidence>
<dbReference type="SMART" id="SM00091">
    <property type="entry name" value="PAS"/>
    <property type="match status" value="2"/>
</dbReference>
<dbReference type="CDD" id="cd16434">
    <property type="entry name" value="CheB-CheR_fusion"/>
    <property type="match status" value="1"/>
</dbReference>
<dbReference type="SMART" id="SM00086">
    <property type="entry name" value="PAC"/>
    <property type="match status" value="2"/>
</dbReference>
<dbReference type="Gene3D" id="3.40.50.180">
    <property type="entry name" value="Methylesterase CheB, C-terminal domain"/>
    <property type="match status" value="1"/>
</dbReference>
<dbReference type="EMBL" id="QDKG01000001">
    <property type="protein sequence ID" value="PVH26911.1"/>
    <property type="molecule type" value="Genomic_DNA"/>
</dbReference>
<dbReference type="PROSITE" id="PS50109">
    <property type="entry name" value="HIS_KIN"/>
    <property type="match status" value="1"/>
</dbReference>
<dbReference type="GO" id="GO:0032259">
    <property type="term" value="P:methylation"/>
    <property type="evidence" value="ECO:0007669"/>
    <property type="project" value="UniProtKB-KW"/>
</dbReference>
<dbReference type="Pfam" id="PF03705">
    <property type="entry name" value="CheR_N"/>
    <property type="match status" value="1"/>
</dbReference>
<dbReference type="InterPro" id="IPR036890">
    <property type="entry name" value="HATPase_C_sf"/>
</dbReference>
<accession>A0A2T8HNA8</accession>
<dbReference type="PROSITE" id="PS50123">
    <property type="entry name" value="CHER"/>
    <property type="match status" value="1"/>
</dbReference>
<dbReference type="Pfam" id="PF08447">
    <property type="entry name" value="PAS_3"/>
    <property type="match status" value="1"/>
</dbReference>
<evidence type="ECO:0000256" key="5">
    <source>
        <dbReference type="ARBA" id="ARBA00022679"/>
    </source>
</evidence>
<reference evidence="15 16" key="1">
    <citation type="submission" date="2018-04" db="EMBL/GenBank/DDBJ databases">
        <title>Sphingobacterium cortibacter sp. nov.</title>
        <authorList>
            <person name="Li Y."/>
        </authorList>
    </citation>
    <scope>NUCLEOTIDE SEQUENCE [LARGE SCALE GENOMIC DNA]</scope>
    <source>
        <strain evidence="15 16">2c-3</strain>
    </source>
</reference>
<dbReference type="Pfam" id="PF01339">
    <property type="entry name" value="CheB_methylest"/>
    <property type="match status" value="1"/>
</dbReference>
<name>A0A2T8HNA8_9SPHI</name>
<dbReference type="PRINTS" id="PR00996">
    <property type="entry name" value="CHERMTFRASE"/>
</dbReference>
<keyword evidence="9" id="KW-0175">Coiled coil</keyword>
<dbReference type="FunFam" id="3.30.565.10:FF:000006">
    <property type="entry name" value="Sensor histidine kinase WalK"/>
    <property type="match status" value="1"/>
</dbReference>
<feature type="domain" description="Histidine kinase" evidence="10">
    <location>
        <begin position="1259"/>
        <end position="1474"/>
    </location>
</feature>
<keyword evidence="6" id="KW-0949">S-adenosyl-L-methionine</keyword>
<dbReference type="InterPro" id="IPR000780">
    <property type="entry name" value="CheR_MeTrfase"/>
</dbReference>
<dbReference type="SUPFAM" id="SSF53335">
    <property type="entry name" value="S-adenosyl-L-methionine-dependent methyltransferases"/>
    <property type="match status" value="1"/>
</dbReference>
<dbReference type="GO" id="GO:0000155">
    <property type="term" value="F:phosphorelay sensor kinase activity"/>
    <property type="evidence" value="ECO:0007669"/>
    <property type="project" value="InterPro"/>
</dbReference>
<sequence>MANKAQPLSTYVVAIGASAGGLEAIHDFFDRVPSDIDVAYVLIQHLSSDYKSLLVELVSKHTHMKVVEATEGKLIEPAFVYVIPNDKLISIKNGRLHLEKKGEKVPNNAIDNFFLSLAKDKKERAIAIVLSGTGHDGTKGIEAIKEQGGLVIAQQPDTAKFDSMPVNAIASGAVDFVVPTSEMYDKITAHINSAPIREVENGGIDEKSLDKIFDLIYERTGHDFSLYKTPTIFRRIGRRMKELKIELTKDYVQYLLENKQEISILSKDFLVGVTQFFRDEAAFTIVKNKVIPEIIARKDDGDTMKVWVCACSTGEEVYSIAILIDKYLQTIDKHVEVKIFASDIDDASLDIASKNNYPESFIKFIPDDILEEYFIHDGKRISVVPHIRKQIVFAKHNVIKSPPFIKNDLICCRNMLIYMNSILQQKILTTFHYSLNTAGFLFLGPSETIAPIKDGVLEISGKWKIYRKSGVIPRPNDFANGGRVDNSGRFSMPTRQKVKVSAEEQFQRFLVAQYGYVGVFIDRNFEVRDTVGDYRRFLSLPDKKFEVNLLKMVHKELSFMLSNTIRSVWKDNKASSLKRMRLRRGKDDVFVNIDVSPPSEEVAQPYTLVVFKEVDTEIATPQYVVPIDANEQQTGYVLELENELSETRGNLQIAVEEMETTNEELQSSNEELISANEELQSGNEELQSLNEELHTLNAEHQQKITELIELNDDLNNYFKSVDIGQIFLDKNGHIRKFNPAAVEMVNLIEADIGRPISHISNNIKYGQFLPDINDALAHGNYVTEKEIELSNSRICLMRILPYTRVDGKKDGVVITFIDISALNEQNNIIAAVFRASLSAILIFKPIRSGSEQIIDFECLAANSTAITISNRQVNSLAGLKLKNQLSDLTDSNLMDRFKRIYSSNDHLETEVQLSNQNWYIVTASKMSDMLAVTYTDVTERKKNEQSLRKNFNELVQTRESLRELNNQLENRVRERTSSLAESENRFNLVSMATNDTIWDWDLVNNVIWRNQNFNKMFGFDRNEHTESTSFWYEQIHPEDRKRVQKSVHRAINEQEENWSAEYRFAKSDGVYVEVLDRGSIQLDSNGVPYRMVGSVIDVTRVKEAESDKQELQDFVLRQQKEFYELFAHVPALISIRRGDSLTYEYTNTAFEDFYADLNFQGLATAEAHKAGVDQKLYQADGKILLEGVSVSGKAFPITKYDPEGNEVGVAYLDYLFTPVFNEKEEVDGVAFFGFEVSELVKAQLATKDLMRRKDEFMSIASHELKTPLTSLKGMLQIASRYITMDRPKSTIEEFVGRSLKQTDKLTFLINDLLDVTKIHAGKLQLNYSEFNIAELLADLVSGLQAEDHSLNIDVHSPDKILVKADQYRIEQVISNFLSNAIKYSPDSKELTVHLANQSEQTVYVSVKDNGIGIPKDKQNYVFDRFFRAEESNNYSGLGLGLFICKDIIERHGGTIGLQSEEGQGSTFWFTVPVA</sequence>
<evidence type="ECO:0000313" key="15">
    <source>
        <dbReference type="EMBL" id="PVH26911.1"/>
    </source>
</evidence>
<proteinExistence type="predicted"/>
<dbReference type="SUPFAM" id="SSF47384">
    <property type="entry name" value="Homodimeric domain of signal transducing histidine kinase"/>
    <property type="match status" value="1"/>
</dbReference>
<dbReference type="PROSITE" id="PS50113">
    <property type="entry name" value="PAC"/>
    <property type="match status" value="1"/>
</dbReference>
<dbReference type="Pfam" id="PF13596">
    <property type="entry name" value="PAS_10"/>
    <property type="match status" value="1"/>
</dbReference>
<dbReference type="SUPFAM" id="SSF55874">
    <property type="entry name" value="ATPase domain of HSP90 chaperone/DNA topoisomerase II/histidine kinase"/>
    <property type="match status" value="1"/>
</dbReference>
<keyword evidence="8" id="KW-0378">Hydrolase</keyword>
<feature type="domain" description="PAS" evidence="11">
    <location>
        <begin position="982"/>
        <end position="1054"/>
    </location>
</feature>
<dbReference type="InterPro" id="IPR000014">
    <property type="entry name" value="PAS"/>
</dbReference>
<keyword evidence="7" id="KW-0418">Kinase</keyword>
<evidence type="ECO:0000256" key="7">
    <source>
        <dbReference type="ARBA" id="ARBA00022777"/>
    </source>
</evidence>
<dbReference type="Pfam" id="PF01739">
    <property type="entry name" value="CheR"/>
    <property type="match status" value="1"/>
</dbReference>
<dbReference type="PANTHER" id="PTHR24422:SF27">
    <property type="entry name" value="PROTEIN-GLUTAMATE O-METHYLTRANSFERASE"/>
    <property type="match status" value="1"/>
</dbReference>
<dbReference type="InterPro" id="IPR036804">
    <property type="entry name" value="CheR_N_sf"/>
</dbReference>
<dbReference type="Pfam" id="PF02518">
    <property type="entry name" value="HATPase_c"/>
    <property type="match status" value="1"/>
</dbReference>
<keyword evidence="3" id="KW-0597">Phosphoprotein</keyword>
<dbReference type="Gene3D" id="1.10.287.130">
    <property type="match status" value="1"/>
</dbReference>
<feature type="domain" description="CheR-type methyltransferase" evidence="14">
    <location>
        <begin position="204"/>
        <end position="461"/>
    </location>
</feature>
<dbReference type="InterPro" id="IPR035965">
    <property type="entry name" value="PAS-like_dom_sf"/>
</dbReference>
<dbReference type="SMART" id="SM00387">
    <property type="entry name" value="HATPase_c"/>
    <property type="match status" value="1"/>
</dbReference>
<dbReference type="Pfam" id="PF00512">
    <property type="entry name" value="HisKA"/>
    <property type="match status" value="1"/>
</dbReference>
<dbReference type="InterPro" id="IPR003594">
    <property type="entry name" value="HATPase_dom"/>
</dbReference>
<dbReference type="InterPro" id="IPR013655">
    <property type="entry name" value="PAS_fold_3"/>
</dbReference>
<feature type="active site" evidence="8">
    <location>
        <position position="136"/>
    </location>
</feature>
<keyword evidence="5" id="KW-0808">Transferase</keyword>
<organism evidence="15 16">
    <name type="scientific">Sphingobacterium corticibacter</name>
    <dbReference type="NCBI Taxonomy" id="2171749"/>
    <lineage>
        <taxon>Bacteria</taxon>
        <taxon>Pseudomonadati</taxon>
        <taxon>Bacteroidota</taxon>
        <taxon>Sphingobacteriia</taxon>
        <taxon>Sphingobacteriales</taxon>
        <taxon>Sphingobacteriaceae</taxon>
        <taxon>Sphingobacterium</taxon>
    </lineage>
</organism>
<dbReference type="Gene3D" id="3.30.565.10">
    <property type="entry name" value="Histidine kinase-like ATPase, C-terminal domain"/>
    <property type="match status" value="1"/>
</dbReference>